<reference evidence="4 5" key="1">
    <citation type="submission" date="2022-05" db="EMBL/GenBank/DDBJ databases">
        <authorList>
            <consortium name="Genoscope - CEA"/>
            <person name="William W."/>
        </authorList>
    </citation>
    <scope>NUCLEOTIDE SEQUENCE [LARGE SCALE GENOMIC DNA]</scope>
</reference>
<evidence type="ECO:0000259" key="3">
    <source>
        <dbReference type="Pfam" id="PF08398"/>
    </source>
</evidence>
<feature type="transmembrane region" description="Helical" evidence="2">
    <location>
        <begin position="87"/>
        <end position="107"/>
    </location>
</feature>
<dbReference type="GO" id="GO:0005198">
    <property type="term" value="F:structural molecule activity"/>
    <property type="evidence" value="ECO:0007669"/>
    <property type="project" value="InterPro"/>
</dbReference>
<evidence type="ECO:0000313" key="5">
    <source>
        <dbReference type="Proteomes" id="UP001159428"/>
    </source>
</evidence>
<comment type="caution">
    <text evidence="4">The sequence shown here is derived from an EMBL/GenBank/DDBJ whole genome shotgun (WGS) entry which is preliminary data.</text>
</comment>
<sequence length="251" mass="27326">HLLNKRQINDVAKAHQTGKGIHISAPKTQSGGFLGTLLASIGVPLVLDMVKKMTGSGGPQIGAPPPPKRGRGGPQIGAPPPPKRGRVVLKLVLLHLFLEIGLVILLVEVKKKRWERESSSEKTAHSMGKMMKCKCAECRITKSKFISNKTGGSIDIHKAIGKLSKPKGGWTLPGHKYTRPYNDLDSQVKFDSNTGEILAIYDKPTGATDAIAMQHDVHFSVCGDNKKCKNIADRKMKCHQFVKDGIELSKK</sequence>
<keyword evidence="2" id="KW-1133">Transmembrane helix</keyword>
<accession>A0AAU9VP37</accession>
<evidence type="ECO:0000256" key="1">
    <source>
        <dbReference type="SAM" id="MobiDB-lite"/>
    </source>
</evidence>
<keyword evidence="5" id="KW-1185">Reference proteome</keyword>
<dbReference type="InterPro" id="IPR013607">
    <property type="entry name" value="Phospholipase_A2-like"/>
</dbReference>
<feature type="non-terminal residue" evidence="4">
    <location>
        <position position="1"/>
    </location>
</feature>
<evidence type="ECO:0000256" key="2">
    <source>
        <dbReference type="SAM" id="Phobius"/>
    </source>
</evidence>
<dbReference type="Pfam" id="PF08398">
    <property type="entry name" value="Phospholip_A2_4"/>
    <property type="match status" value="1"/>
</dbReference>
<feature type="domain" description="Phospholipase A2-like" evidence="3">
    <location>
        <begin position="169"/>
        <end position="233"/>
    </location>
</feature>
<proteinExistence type="predicted"/>
<organism evidence="4 5">
    <name type="scientific">Pocillopora meandrina</name>
    <dbReference type="NCBI Taxonomy" id="46732"/>
    <lineage>
        <taxon>Eukaryota</taxon>
        <taxon>Metazoa</taxon>
        <taxon>Cnidaria</taxon>
        <taxon>Anthozoa</taxon>
        <taxon>Hexacorallia</taxon>
        <taxon>Scleractinia</taxon>
        <taxon>Astrocoeniina</taxon>
        <taxon>Pocilloporidae</taxon>
        <taxon>Pocillopora</taxon>
    </lineage>
</organism>
<evidence type="ECO:0000313" key="4">
    <source>
        <dbReference type="EMBL" id="CAH3031862.1"/>
    </source>
</evidence>
<keyword evidence="2" id="KW-0472">Membrane</keyword>
<feature type="region of interest" description="Disordered" evidence="1">
    <location>
        <begin position="56"/>
        <end position="81"/>
    </location>
</feature>
<dbReference type="Proteomes" id="UP001159428">
    <property type="component" value="Unassembled WGS sequence"/>
</dbReference>
<protein>
    <recommendedName>
        <fullName evidence="3">Phospholipase A2-like domain-containing protein</fullName>
    </recommendedName>
</protein>
<dbReference type="AlphaFoldDB" id="A0AAU9VP37"/>
<name>A0AAU9VP37_9CNID</name>
<keyword evidence="2" id="KW-0812">Transmembrane</keyword>
<feature type="non-terminal residue" evidence="4">
    <location>
        <position position="251"/>
    </location>
</feature>
<dbReference type="EMBL" id="CALNXJ010000001">
    <property type="protein sequence ID" value="CAH3031862.1"/>
    <property type="molecule type" value="Genomic_DNA"/>
</dbReference>
<gene>
    <name evidence="4" type="ORF">PMEA_00000682</name>
</gene>